<comment type="caution">
    <text evidence="1">The sequence shown here is derived from an EMBL/GenBank/DDBJ whole genome shotgun (WGS) entry which is preliminary data.</text>
</comment>
<sequence>MLRDLGWDSLKDRRTVNRLVALHKDRLGLLALPIANLSQPVWQPSRHQHLNSFSIIHANKDCFKYRAQPKFEP</sequence>
<name>A0A9Q0YDJ2_HOLLE</name>
<reference evidence="1" key="1">
    <citation type="submission" date="2021-10" db="EMBL/GenBank/DDBJ databases">
        <title>Tropical sea cucumber genome reveals ecological adaptation and Cuvierian tubules defense mechanism.</title>
        <authorList>
            <person name="Chen T."/>
        </authorList>
    </citation>
    <scope>NUCLEOTIDE SEQUENCE</scope>
    <source>
        <strain evidence="1">Nanhai2018</strain>
        <tissue evidence="1">Muscle</tissue>
    </source>
</reference>
<accession>A0A9Q0YDJ2</accession>
<organism evidence="1 2">
    <name type="scientific">Holothuria leucospilota</name>
    <name type="common">Black long sea cucumber</name>
    <name type="synonym">Mertensiothuria leucospilota</name>
    <dbReference type="NCBI Taxonomy" id="206669"/>
    <lineage>
        <taxon>Eukaryota</taxon>
        <taxon>Metazoa</taxon>
        <taxon>Echinodermata</taxon>
        <taxon>Eleutherozoa</taxon>
        <taxon>Echinozoa</taxon>
        <taxon>Holothuroidea</taxon>
        <taxon>Aspidochirotacea</taxon>
        <taxon>Aspidochirotida</taxon>
        <taxon>Holothuriidae</taxon>
        <taxon>Holothuria</taxon>
    </lineage>
</organism>
<dbReference type="EMBL" id="JAIZAY010000022">
    <property type="protein sequence ID" value="KAJ8020858.1"/>
    <property type="molecule type" value="Genomic_DNA"/>
</dbReference>
<dbReference type="AlphaFoldDB" id="A0A9Q0YDJ2"/>
<protein>
    <submittedName>
        <fullName evidence="1">Uncharacterized protein</fullName>
    </submittedName>
</protein>
<dbReference type="Proteomes" id="UP001152320">
    <property type="component" value="Chromosome 22"/>
</dbReference>
<evidence type="ECO:0000313" key="1">
    <source>
        <dbReference type="EMBL" id="KAJ8020858.1"/>
    </source>
</evidence>
<gene>
    <name evidence="1" type="ORF">HOLleu_40561</name>
</gene>
<keyword evidence="2" id="KW-1185">Reference proteome</keyword>
<proteinExistence type="predicted"/>
<evidence type="ECO:0000313" key="2">
    <source>
        <dbReference type="Proteomes" id="UP001152320"/>
    </source>
</evidence>